<dbReference type="InterPro" id="IPR016064">
    <property type="entry name" value="NAD/diacylglycerol_kinase_sf"/>
</dbReference>
<feature type="non-terminal residue" evidence="2">
    <location>
        <position position="1"/>
    </location>
</feature>
<proteinExistence type="predicted"/>
<name>X0WAE0_9ZZZZ</name>
<feature type="domain" description="YegS/DAGK C-terminal" evidence="1">
    <location>
        <begin position="36"/>
        <end position="193"/>
    </location>
</feature>
<evidence type="ECO:0000259" key="1">
    <source>
        <dbReference type="Pfam" id="PF19279"/>
    </source>
</evidence>
<sequence length="193" mass="21235">LRDACHRLAHGQTRLVDIGKVSMPGMTSRYFDNQLGIGFDGIVTVEAKKIKRLRGMALYLPVVLKSVFIASNAPLVTIEYDDHKMTVSAMQISVANGAREGGAFYMAPDAKLDDGLFDLCIADISGKLAMFGIIPHFMKGTHVTRKGITMARTKKVIVTSEDNLISHFDGELLCTKGHRIECEIVPQRLQVLC</sequence>
<evidence type="ECO:0000313" key="2">
    <source>
        <dbReference type="EMBL" id="GAG20187.1"/>
    </source>
</evidence>
<reference evidence="2" key="1">
    <citation type="journal article" date="2014" name="Front. Microbiol.">
        <title>High frequency of phylogenetically diverse reductive dehalogenase-homologous genes in deep subseafloor sedimentary metagenomes.</title>
        <authorList>
            <person name="Kawai M."/>
            <person name="Futagami T."/>
            <person name="Toyoda A."/>
            <person name="Takaki Y."/>
            <person name="Nishi S."/>
            <person name="Hori S."/>
            <person name="Arai W."/>
            <person name="Tsubouchi T."/>
            <person name="Morono Y."/>
            <person name="Uchiyama I."/>
            <person name="Ito T."/>
            <person name="Fujiyama A."/>
            <person name="Inagaki F."/>
            <person name="Takami H."/>
        </authorList>
    </citation>
    <scope>NUCLEOTIDE SEQUENCE</scope>
    <source>
        <strain evidence="2">Expedition CK06-06</strain>
    </source>
</reference>
<dbReference type="EMBL" id="BARS01038225">
    <property type="protein sequence ID" value="GAG20187.1"/>
    <property type="molecule type" value="Genomic_DNA"/>
</dbReference>
<comment type="caution">
    <text evidence="2">The sequence shown here is derived from an EMBL/GenBank/DDBJ whole genome shotgun (WGS) entry which is preliminary data.</text>
</comment>
<dbReference type="Pfam" id="PF19279">
    <property type="entry name" value="YegS_C"/>
    <property type="match status" value="1"/>
</dbReference>
<accession>X0WAE0</accession>
<dbReference type="Gene3D" id="2.60.200.40">
    <property type="match status" value="1"/>
</dbReference>
<dbReference type="InterPro" id="IPR045540">
    <property type="entry name" value="YegS/DAGK_C"/>
</dbReference>
<dbReference type="AlphaFoldDB" id="X0WAE0"/>
<gene>
    <name evidence="2" type="ORF">S01H1_58512</name>
</gene>
<dbReference type="SUPFAM" id="SSF111331">
    <property type="entry name" value="NAD kinase/diacylglycerol kinase-like"/>
    <property type="match status" value="1"/>
</dbReference>
<organism evidence="2">
    <name type="scientific">marine sediment metagenome</name>
    <dbReference type="NCBI Taxonomy" id="412755"/>
    <lineage>
        <taxon>unclassified sequences</taxon>
        <taxon>metagenomes</taxon>
        <taxon>ecological metagenomes</taxon>
    </lineage>
</organism>
<protein>
    <recommendedName>
        <fullName evidence="1">YegS/DAGK C-terminal domain-containing protein</fullName>
    </recommendedName>
</protein>